<feature type="transmembrane region" description="Helical" evidence="9">
    <location>
        <begin position="48"/>
        <end position="67"/>
    </location>
</feature>
<feature type="transmembrane region" description="Helical" evidence="9">
    <location>
        <begin position="21"/>
        <end position="42"/>
    </location>
</feature>
<protein>
    <recommendedName>
        <fullName evidence="2">histidine kinase</fullName>
        <ecNumber evidence="2">2.7.13.3</ecNumber>
    </recommendedName>
</protein>
<keyword evidence="12" id="KW-1185">Reference proteome</keyword>
<keyword evidence="6 11" id="KW-0418">Kinase</keyword>
<evidence type="ECO:0000256" key="7">
    <source>
        <dbReference type="ARBA" id="ARBA00022840"/>
    </source>
</evidence>
<name>A0A842HGV7_9BACT</name>
<keyword evidence="9" id="KW-1133">Transmembrane helix</keyword>
<evidence type="ECO:0000259" key="10">
    <source>
        <dbReference type="PROSITE" id="PS50109"/>
    </source>
</evidence>
<dbReference type="SMART" id="SM00387">
    <property type="entry name" value="HATPase_c"/>
    <property type="match status" value="1"/>
</dbReference>
<keyword evidence="9" id="KW-0472">Membrane</keyword>
<organism evidence="11 12">
    <name type="scientific">Ruficoccus amylovorans</name>
    <dbReference type="NCBI Taxonomy" id="1804625"/>
    <lineage>
        <taxon>Bacteria</taxon>
        <taxon>Pseudomonadati</taxon>
        <taxon>Verrucomicrobiota</taxon>
        <taxon>Opitutia</taxon>
        <taxon>Puniceicoccales</taxon>
        <taxon>Cerasicoccaceae</taxon>
        <taxon>Ruficoccus</taxon>
    </lineage>
</organism>
<evidence type="ECO:0000256" key="5">
    <source>
        <dbReference type="ARBA" id="ARBA00022741"/>
    </source>
</evidence>
<dbReference type="AlphaFoldDB" id="A0A842HGV7"/>
<keyword evidence="8" id="KW-0902">Two-component regulatory system</keyword>
<evidence type="ECO:0000256" key="3">
    <source>
        <dbReference type="ARBA" id="ARBA00022553"/>
    </source>
</evidence>
<dbReference type="SUPFAM" id="SSF55874">
    <property type="entry name" value="ATPase domain of HSP90 chaperone/DNA topoisomerase II/histidine kinase"/>
    <property type="match status" value="1"/>
</dbReference>
<reference evidence="11 12" key="1">
    <citation type="submission" date="2020-07" db="EMBL/GenBank/DDBJ databases">
        <authorList>
            <person name="Feng X."/>
        </authorList>
    </citation>
    <scope>NUCLEOTIDE SEQUENCE [LARGE SCALE GENOMIC DNA]</scope>
    <source>
        <strain evidence="11 12">JCM31066</strain>
    </source>
</reference>
<dbReference type="GO" id="GO:0000155">
    <property type="term" value="F:phosphorelay sensor kinase activity"/>
    <property type="evidence" value="ECO:0007669"/>
    <property type="project" value="InterPro"/>
</dbReference>
<dbReference type="PROSITE" id="PS50109">
    <property type="entry name" value="HIS_KIN"/>
    <property type="match status" value="1"/>
</dbReference>
<feature type="domain" description="Histidine kinase" evidence="10">
    <location>
        <begin position="216"/>
        <end position="426"/>
    </location>
</feature>
<keyword evidence="9" id="KW-0812">Transmembrane</keyword>
<keyword evidence="7" id="KW-0067">ATP-binding</keyword>
<keyword evidence="5" id="KW-0547">Nucleotide-binding</keyword>
<keyword evidence="4" id="KW-0808">Transferase</keyword>
<dbReference type="InterPro" id="IPR003661">
    <property type="entry name" value="HisK_dim/P_dom"/>
</dbReference>
<accession>A0A842HGV7</accession>
<feature type="transmembrane region" description="Helical" evidence="9">
    <location>
        <begin position="79"/>
        <end position="97"/>
    </location>
</feature>
<feature type="transmembrane region" description="Helical" evidence="9">
    <location>
        <begin position="109"/>
        <end position="139"/>
    </location>
</feature>
<dbReference type="InterPro" id="IPR036890">
    <property type="entry name" value="HATPase_C_sf"/>
</dbReference>
<dbReference type="InterPro" id="IPR003594">
    <property type="entry name" value="HATPase_dom"/>
</dbReference>
<dbReference type="PANTHER" id="PTHR43065">
    <property type="entry name" value="SENSOR HISTIDINE KINASE"/>
    <property type="match status" value="1"/>
</dbReference>
<dbReference type="PRINTS" id="PR00344">
    <property type="entry name" value="BCTRLSENSOR"/>
</dbReference>
<evidence type="ECO:0000256" key="8">
    <source>
        <dbReference type="ARBA" id="ARBA00023012"/>
    </source>
</evidence>
<evidence type="ECO:0000313" key="12">
    <source>
        <dbReference type="Proteomes" id="UP000546464"/>
    </source>
</evidence>
<proteinExistence type="predicted"/>
<evidence type="ECO:0000256" key="9">
    <source>
        <dbReference type="SAM" id="Phobius"/>
    </source>
</evidence>
<dbReference type="SUPFAM" id="SSF47384">
    <property type="entry name" value="Homodimeric domain of signal transducing histidine kinase"/>
    <property type="match status" value="1"/>
</dbReference>
<evidence type="ECO:0000256" key="1">
    <source>
        <dbReference type="ARBA" id="ARBA00000085"/>
    </source>
</evidence>
<dbReference type="InterPro" id="IPR004358">
    <property type="entry name" value="Sig_transdc_His_kin-like_C"/>
</dbReference>
<sequence>MPFSAASESPVDKNPGLSLLINLRWLALGGQVGLCIFSQLALGMLLPWRVLLPCMGVTALTNAAAVLLKKRGIARGQSLCAGLLTLDTLTLTVMLYWTGGSHNPFAIFYLLHIAIATILLSYSMAWASVLLCAGCYALLFRSPHIIPSLSGHEFCGSMDFHLHGMLLSLVLVGMGIVFFVGRLRIMLARREAQLKEAHMRSVRNERFAALATLAAGVAHELATPLGTIALVSEDLAQQAGDGCRSTGCMKDAALIGSEVERCRVVLEKLRLQTTEGAGDPFLELAIGEIPSLLTPYLKPEHLRQLHFKNQCLSRSVRLPQTALLQSLAVLVKNACQADINHKGVLLIVSEAEGKIRFMVEDEGRGMPADVVERLGEPFFTTKAPGEGMGLGLFLVRMFVERINGDLQVDSTVGRGTRVTLVIPRHESGSDENTSD</sequence>
<feature type="transmembrane region" description="Helical" evidence="9">
    <location>
        <begin position="160"/>
        <end position="181"/>
    </location>
</feature>
<evidence type="ECO:0000256" key="6">
    <source>
        <dbReference type="ARBA" id="ARBA00022777"/>
    </source>
</evidence>
<dbReference type="RefSeq" id="WP_185676185.1">
    <property type="nucleotide sequence ID" value="NZ_JACHVB010000035.1"/>
</dbReference>
<dbReference type="InterPro" id="IPR005467">
    <property type="entry name" value="His_kinase_dom"/>
</dbReference>
<comment type="caution">
    <text evidence="11">The sequence shown here is derived from an EMBL/GenBank/DDBJ whole genome shotgun (WGS) entry which is preliminary data.</text>
</comment>
<gene>
    <name evidence="11" type="ORF">H5P28_13250</name>
</gene>
<dbReference type="EMBL" id="JACHVB010000035">
    <property type="protein sequence ID" value="MBC2595228.1"/>
    <property type="molecule type" value="Genomic_DNA"/>
</dbReference>
<comment type="catalytic activity">
    <reaction evidence="1">
        <text>ATP + protein L-histidine = ADP + protein N-phospho-L-histidine.</text>
        <dbReference type="EC" id="2.7.13.3"/>
    </reaction>
</comment>
<dbReference type="Proteomes" id="UP000546464">
    <property type="component" value="Unassembled WGS sequence"/>
</dbReference>
<dbReference type="EC" id="2.7.13.3" evidence="2"/>
<evidence type="ECO:0000256" key="4">
    <source>
        <dbReference type="ARBA" id="ARBA00022679"/>
    </source>
</evidence>
<dbReference type="GO" id="GO:0005524">
    <property type="term" value="F:ATP binding"/>
    <property type="evidence" value="ECO:0007669"/>
    <property type="project" value="UniProtKB-KW"/>
</dbReference>
<dbReference type="Gene3D" id="1.10.287.130">
    <property type="match status" value="1"/>
</dbReference>
<dbReference type="Gene3D" id="3.30.565.10">
    <property type="entry name" value="Histidine kinase-like ATPase, C-terminal domain"/>
    <property type="match status" value="1"/>
</dbReference>
<evidence type="ECO:0000313" key="11">
    <source>
        <dbReference type="EMBL" id="MBC2595228.1"/>
    </source>
</evidence>
<dbReference type="Pfam" id="PF02518">
    <property type="entry name" value="HATPase_c"/>
    <property type="match status" value="1"/>
</dbReference>
<dbReference type="InterPro" id="IPR036097">
    <property type="entry name" value="HisK_dim/P_sf"/>
</dbReference>
<dbReference type="SMART" id="SM00388">
    <property type="entry name" value="HisKA"/>
    <property type="match status" value="1"/>
</dbReference>
<dbReference type="PANTHER" id="PTHR43065:SF10">
    <property type="entry name" value="PEROXIDE STRESS-ACTIVATED HISTIDINE KINASE MAK3"/>
    <property type="match status" value="1"/>
</dbReference>
<evidence type="ECO:0000256" key="2">
    <source>
        <dbReference type="ARBA" id="ARBA00012438"/>
    </source>
</evidence>
<keyword evidence="3" id="KW-0597">Phosphoprotein</keyword>